<evidence type="ECO:0000256" key="4">
    <source>
        <dbReference type="ARBA" id="ARBA00022729"/>
    </source>
</evidence>
<dbReference type="InterPro" id="IPR011009">
    <property type="entry name" value="Kinase-like_dom_sf"/>
</dbReference>
<dbReference type="PANTHER" id="PTHR47986">
    <property type="entry name" value="OSJNBA0070M12.3 PROTEIN"/>
    <property type="match status" value="1"/>
</dbReference>
<dbReference type="EMBL" id="LXQA010006585">
    <property type="protein sequence ID" value="MCH84293.1"/>
    <property type="molecule type" value="Genomic_DNA"/>
</dbReference>
<dbReference type="Proteomes" id="UP000265520">
    <property type="component" value="Unassembled WGS sequence"/>
</dbReference>
<keyword evidence="5" id="KW-0677">Repeat</keyword>
<comment type="subcellular location">
    <subcellularLocation>
        <location evidence="1">Membrane</location>
        <topology evidence="1">Single-pass membrane protein</topology>
    </subcellularLocation>
</comment>
<evidence type="ECO:0000256" key="9">
    <source>
        <dbReference type="ARBA" id="ARBA00023180"/>
    </source>
</evidence>
<evidence type="ECO:0000256" key="7">
    <source>
        <dbReference type="ARBA" id="ARBA00023136"/>
    </source>
</evidence>
<keyword evidence="8 11" id="KW-0675">Receptor</keyword>
<gene>
    <name evidence="11" type="ORF">A2U01_0005124</name>
</gene>
<keyword evidence="6" id="KW-1133">Transmembrane helix</keyword>
<keyword evidence="12" id="KW-1185">Reference proteome</keyword>
<proteinExistence type="predicted"/>
<organism evidence="11 12">
    <name type="scientific">Trifolium medium</name>
    <dbReference type="NCBI Taxonomy" id="97028"/>
    <lineage>
        <taxon>Eukaryota</taxon>
        <taxon>Viridiplantae</taxon>
        <taxon>Streptophyta</taxon>
        <taxon>Embryophyta</taxon>
        <taxon>Tracheophyta</taxon>
        <taxon>Spermatophyta</taxon>
        <taxon>Magnoliopsida</taxon>
        <taxon>eudicotyledons</taxon>
        <taxon>Gunneridae</taxon>
        <taxon>Pentapetalae</taxon>
        <taxon>rosids</taxon>
        <taxon>fabids</taxon>
        <taxon>Fabales</taxon>
        <taxon>Fabaceae</taxon>
        <taxon>Papilionoideae</taxon>
        <taxon>50 kb inversion clade</taxon>
        <taxon>NPAAA clade</taxon>
        <taxon>Hologalegina</taxon>
        <taxon>IRL clade</taxon>
        <taxon>Trifolieae</taxon>
        <taxon>Trifolium</taxon>
    </lineage>
</organism>
<evidence type="ECO:0000256" key="2">
    <source>
        <dbReference type="ARBA" id="ARBA00022614"/>
    </source>
</evidence>
<evidence type="ECO:0000256" key="6">
    <source>
        <dbReference type="ARBA" id="ARBA00022989"/>
    </source>
</evidence>
<dbReference type="SUPFAM" id="SSF56112">
    <property type="entry name" value="Protein kinase-like (PK-like)"/>
    <property type="match status" value="1"/>
</dbReference>
<evidence type="ECO:0000313" key="12">
    <source>
        <dbReference type="Proteomes" id="UP000265520"/>
    </source>
</evidence>
<keyword evidence="11" id="KW-0808">Transferase</keyword>
<dbReference type="InterPro" id="IPR052422">
    <property type="entry name" value="Auxin_Ser/Thr_Kinase"/>
</dbReference>
<evidence type="ECO:0000256" key="1">
    <source>
        <dbReference type="ARBA" id="ARBA00004167"/>
    </source>
</evidence>
<evidence type="ECO:0000259" key="10">
    <source>
        <dbReference type="PROSITE" id="PS50011"/>
    </source>
</evidence>
<evidence type="ECO:0000256" key="5">
    <source>
        <dbReference type="ARBA" id="ARBA00022737"/>
    </source>
</evidence>
<evidence type="ECO:0000256" key="8">
    <source>
        <dbReference type="ARBA" id="ARBA00023170"/>
    </source>
</evidence>
<keyword evidence="3" id="KW-0812">Transmembrane</keyword>
<dbReference type="Pfam" id="PF07714">
    <property type="entry name" value="PK_Tyr_Ser-Thr"/>
    <property type="match status" value="1"/>
</dbReference>
<keyword evidence="9" id="KW-0325">Glycoprotein</keyword>
<keyword evidence="11" id="KW-0418">Kinase</keyword>
<keyword evidence="4" id="KW-0732">Signal</keyword>
<dbReference type="InterPro" id="IPR001245">
    <property type="entry name" value="Ser-Thr/Tyr_kinase_cat_dom"/>
</dbReference>
<dbReference type="PROSITE" id="PS50011">
    <property type="entry name" value="PROTEIN_KINASE_DOM"/>
    <property type="match status" value="1"/>
</dbReference>
<reference evidence="11 12" key="1">
    <citation type="journal article" date="2018" name="Front. Plant Sci.">
        <title>Red Clover (Trifolium pratense) and Zigzag Clover (T. medium) - A Picture of Genomic Similarities and Differences.</title>
        <authorList>
            <person name="Dluhosova J."/>
            <person name="Istvanek J."/>
            <person name="Nedelnik J."/>
            <person name="Repkova J."/>
        </authorList>
    </citation>
    <scope>NUCLEOTIDE SEQUENCE [LARGE SCALE GENOMIC DNA]</scope>
    <source>
        <strain evidence="12">cv. 10/8</strain>
        <tissue evidence="11">Leaf</tissue>
    </source>
</reference>
<dbReference type="AlphaFoldDB" id="A0A392MAX3"/>
<dbReference type="PANTHER" id="PTHR47986:SF34">
    <property type="entry name" value="RECEPTOR-LIKE KINASE TMK2"/>
    <property type="match status" value="1"/>
</dbReference>
<sequence>MFKFLLQHCSLVTGHLTTKVDVFSFGVILMELITGRKAIDDSQPEDSMHIVPWFRRVHLNKDSLHKVIDPAIDLNDETLASIHTVAELAGHCSAEEPYQRPNMTHVVHVLLNLVDQWKPSDSNSEDI</sequence>
<name>A0A392MAX3_9FABA</name>
<evidence type="ECO:0000256" key="3">
    <source>
        <dbReference type="ARBA" id="ARBA00022692"/>
    </source>
</evidence>
<dbReference type="InterPro" id="IPR000719">
    <property type="entry name" value="Prot_kinase_dom"/>
</dbReference>
<dbReference type="GO" id="GO:0004672">
    <property type="term" value="F:protein kinase activity"/>
    <property type="evidence" value="ECO:0007669"/>
    <property type="project" value="InterPro"/>
</dbReference>
<comment type="caution">
    <text evidence="11">The sequence shown here is derived from an EMBL/GenBank/DDBJ whole genome shotgun (WGS) entry which is preliminary data.</text>
</comment>
<accession>A0A392MAX3</accession>
<evidence type="ECO:0000313" key="11">
    <source>
        <dbReference type="EMBL" id="MCH84293.1"/>
    </source>
</evidence>
<dbReference type="GO" id="GO:0005524">
    <property type="term" value="F:ATP binding"/>
    <property type="evidence" value="ECO:0007669"/>
    <property type="project" value="InterPro"/>
</dbReference>
<keyword evidence="2" id="KW-0433">Leucine-rich repeat</keyword>
<dbReference type="Gene3D" id="1.10.510.10">
    <property type="entry name" value="Transferase(Phosphotransferase) domain 1"/>
    <property type="match status" value="1"/>
</dbReference>
<keyword evidence="7" id="KW-0472">Membrane</keyword>
<dbReference type="GO" id="GO:0016020">
    <property type="term" value="C:membrane"/>
    <property type="evidence" value="ECO:0007669"/>
    <property type="project" value="UniProtKB-SubCell"/>
</dbReference>
<protein>
    <submittedName>
        <fullName evidence="11">Putative receptor protein kinase TMK1-like</fullName>
    </submittedName>
</protein>
<feature type="domain" description="Protein kinase" evidence="10">
    <location>
        <begin position="1"/>
        <end position="111"/>
    </location>
</feature>